<accession>A0ABS9MDN0</accession>
<dbReference type="EMBL" id="JAKNJB010000050">
    <property type="protein sequence ID" value="MCG4528931.1"/>
    <property type="molecule type" value="Genomic_DNA"/>
</dbReference>
<dbReference type="RefSeq" id="WP_238075140.1">
    <property type="nucleotide sequence ID" value="NZ_JAKNJB010000050.1"/>
</dbReference>
<sequence>MEAKPIDLWLFCLPVPVIAETATVPGLSIKIELQLHLLYGIAVEEAGHRAVKAIAG</sequence>
<evidence type="ECO:0000313" key="1">
    <source>
        <dbReference type="EMBL" id="MCG4528931.1"/>
    </source>
</evidence>
<reference evidence="1 2" key="1">
    <citation type="submission" date="2022-01" db="EMBL/GenBank/DDBJ databases">
        <title>Collection of gut derived symbiotic bacterial strains cultured from healthy donors.</title>
        <authorList>
            <person name="Lin H."/>
            <person name="Kohout C."/>
            <person name="Waligurski E."/>
            <person name="Pamer E.G."/>
        </authorList>
    </citation>
    <scope>NUCLEOTIDE SEQUENCE [LARGE SCALE GENOMIC DNA]</scope>
    <source>
        <strain evidence="1 2">DFI.3.7</strain>
    </source>
</reference>
<dbReference type="Proteomes" id="UP001200313">
    <property type="component" value="Unassembled WGS sequence"/>
</dbReference>
<comment type="caution">
    <text evidence="1">The sequence shown here is derived from an EMBL/GenBank/DDBJ whole genome shotgun (WGS) entry which is preliminary data.</text>
</comment>
<keyword evidence="2" id="KW-1185">Reference proteome</keyword>
<gene>
    <name evidence="1" type="ORF">L0P79_17990</name>
</gene>
<proteinExistence type="predicted"/>
<protein>
    <submittedName>
        <fullName evidence="1">Uncharacterized protein</fullName>
    </submittedName>
</protein>
<organism evidence="1 2">
    <name type="scientific">Intestinimonas massiliensis</name>
    <name type="common">ex Afouda et al. 2020</name>
    <dbReference type="NCBI Taxonomy" id="1673721"/>
    <lineage>
        <taxon>Bacteria</taxon>
        <taxon>Bacillati</taxon>
        <taxon>Bacillota</taxon>
        <taxon>Clostridia</taxon>
        <taxon>Eubacteriales</taxon>
        <taxon>Intestinimonas</taxon>
    </lineage>
</organism>
<name>A0ABS9MDN0_9FIRM</name>
<evidence type="ECO:0000313" key="2">
    <source>
        <dbReference type="Proteomes" id="UP001200313"/>
    </source>
</evidence>